<gene>
    <name evidence="2" type="ORF">PVIIG_01242</name>
</gene>
<evidence type="ECO:0000313" key="2">
    <source>
        <dbReference type="EMBL" id="KMZ78464.1"/>
    </source>
</evidence>
<evidence type="ECO:0000313" key="3">
    <source>
        <dbReference type="Proteomes" id="UP000053562"/>
    </source>
</evidence>
<organism evidence="2 3">
    <name type="scientific">Plasmodium vivax India VII</name>
    <dbReference type="NCBI Taxonomy" id="1077284"/>
    <lineage>
        <taxon>Eukaryota</taxon>
        <taxon>Sar</taxon>
        <taxon>Alveolata</taxon>
        <taxon>Apicomplexa</taxon>
        <taxon>Aconoidasida</taxon>
        <taxon>Haemosporida</taxon>
        <taxon>Plasmodiidae</taxon>
        <taxon>Plasmodium</taxon>
        <taxon>Plasmodium (Plasmodium)</taxon>
    </lineage>
</organism>
<feature type="non-terminal residue" evidence="2">
    <location>
        <position position="1"/>
    </location>
</feature>
<name>A0A0J9S6V1_PLAVI</name>
<keyword evidence="1" id="KW-0472">Membrane</keyword>
<dbReference type="Proteomes" id="UP000053562">
    <property type="component" value="Unassembled WGS sequence"/>
</dbReference>
<sequence length="115" mass="14116">KQFNFPPKQRNRNKEHFFFYNIYQQIYVNCKGNQFSQVKKNLCYNCSTAKIERKRKSSYCRTLREYIVLYRFVKTNQLKYFFFFSCVFGIPAHIYIHTYCIVYIYISPPSGHRFP</sequence>
<accession>A0A0J9S6V1</accession>
<dbReference type="EMBL" id="KQ234366">
    <property type="protein sequence ID" value="KMZ78464.1"/>
    <property type="molecule type" value="Genomic_DNA"/>
</dbReference>
<keyword evidence="1" id="KW-1133">Transmembrane helix</keyword>
<reference evidence="2 3" key="1">
    <citation type="submission" date="2011-08" db="EMBL/GenBank/DDBJ databases">
        <title>The Genome Sequence of Plasmodium vivax India VII.</title>
        <authorList>
            <consortium name="The Broad Institute Genome Sequencing Platform"/>
            <consortium name="The Broad Institute Genome Sequencing Center for Infectious Disease"/>
            <person name="Neafsey D."/>
            <person name="Carlton J."/>
            <person name="Barnwell J."/>
            <person name="Collins W."/>
            <person name="Escalante A."/>
            <person name="Mullikin J."/>
            <person name="Saul A."/>
            <person name="Guigo R."/>
            <person name="Camara F."/>
            <person name="Young S.K."/>
            <person name="Zeng Q."/>
            <person name="Gargeya S."/>
            <person name="Fitzgerald M."/>
            <person name="Haas B."/>
            <person name="Abouelleil A."/>
            <person name="Alvarado L."/>
            <person name="Arachchi H.M."/>
            <person name="Berlin A."/>
            <person name="Brown A."/>
            <person name="Chapman S.B."/>
            <person name="Chen Z."/>
            <person name="Dunbar C."/>
            <person name="Freedman E."/>
            <person name="Gearin G."/>
            <person name="Gellesch M."/>
            <person name="Goldberg J."/>
            <person name="Griggs A."/>
            <person name="Gujja S."/>
            <person name="Heiman D."/>
            <person name="Howarth C."/>
            <person name="Larson L."/>
            <person name="Lui A."/>
            <person name="MacDonald P.J.P."/>
            <person name="Montmayeur A."/>
            <person name="Murphy C."/>
            <person name="Neiman D."/>
            <person name="Pearson M."/>
            <person name="Priest M."/>
            <person name="Roberts A."/>
            <person name="Saif S."/>
            <person name="Shea T."/>
            <person name="Shenoy N."/>
            <person name="Sisk P."/>
            <person name="Stolte C."/>
            <person name="Sykes S."/>
            <person name="Wortman J."/>
            <person name="Nusbaum C."/>
            <person name="Birren B."/>
        </authorList>
    </citation>
    <scope>NUCLEOTIDE SEQUENCE [LARGE SCALE GENOMIC DNA]</scope>
    <source>
        <strain evidence="2 3">India VII</strain>
    </source>
</reference>
<proteinExistence type="predicted"/>
<protein>
    <submittedName>
        <fullName evidence="2">Polyubiquitin 5</fullName>
    </submittedName>
</protein>
<evidence type="ECO:0000256" key="1">
    <source>
        <dbReference type="SAM" id="Phobius"/>
    </source>
</evidence>
<keyword evidence="1" id="KW-0812">Transmembrane</keyword>
<dbReference type="AlphaFoldDB" id="A0A0J9S6V1"/>
<feature type="transmembrane region" description="Helical" evidence="1">
    <location>
        <begin position="80"/>
        <end position="106"/>
    </location>
</feature>